<gene>
    <name evidence="2" type="ORF">EZS28_055810</name>
</gene>
<dbReference type="EMBL" id="SNRW01048464">
    <property type="protein sequence ID" value="KAA6313112.1"/>
    <property type="molecule type" value="Genomic_DNA"/>
</dbReference>
<feature type="region of interest" description="Disordered" evidence="1">
    <location>
        <begin position="53"/>
        <end position="76"/>
    </location>
</feature>
<organism evidence="2 3">
    <name type="scientific">Streblomastix strix</name>
    <dbReference type="NCBI Taxonomy" id="222440"/>
    <lineage>
        <taxon>Eukaryota</taxon>
        <taxon>Metamonada</taxon>
        <taxon>Preaxostyla</taxon>
        <taxon>Oxymonadida</taxon>
        <taxon>Streblomastigidae</taxon>
        <taxon>Streblomastix</taxon>
    </lineage>
</organism>
<comment type="caution">
    <text evidence="2">The sequence shown here is derived from an EMBL/GenBank/DDBJ whole genome shotgun (WGS) entry which is preliminary data.</text>
</comment>
<dbReference type="Proteomes" id="UP000324800">
    <property type="component" value="Unassembled WGS sequence"/>
</dbReference>
<accession>A0A5J4PVG6</accession>
<dbReference type="AlphaFoldDB" id="A0A5J4PVG6"/>
<feature type="region of interest" description="Disordered" evidence="1">
    <location>
        <begin position="16"/>
        <end position="41"/>
    </location>
</feature>
<name>A0A5J4PVG6_9EUKA</name>
<proteinExistence type="predicted"/>
<feature type="non-terminal residue" evidence="2">
    <location>
        <position position="156"/>
    </location>
</feature>
<protein>
    <submittedName>
        <fullName evidence="2">Uncharacterized protein</fullName>
    </submittedName>
</protein>
<reference evidence="2 3" key="1">
    <citation type="submission" date="2019-03" db="EMBL/GenBank/DDBJ databases">
        <title>Single cell metagenomics reveals metabolic interactions within the superorganism composed of flagellate Streblomastix strix and complex community of Bacteroidetes bacteria on its surface.</title>
        <authorList>
            <person name="Treitli S.C."/>
            <person name="Kolisko M."/>
            <person name="Husnik F."/>
            <person name="Keeling P."/>
            <person name="Hampl V."/>
        </authorList>
    </citation>
    <scope>NUCLEOTIDE SEQUENCE [LARGE SCALE GENOMIC DNA]</scope>
    <source>
        <strain evidence="2">ST1C</strain>
    </source>
</reference>
<evidence type="ECO:0000256" key="1">
    <source>
        <dbReference type="SAM" id="MobiDB-lite"/>
    </source>
</evidence>
<evidence type="ECO:0000313" key="3">
    <source>
        <dbReference type="Proteomes" id="UP000324800"/>
    </source>
</evidence>
<sequence length="156" mass="16980">MMIKEDKVPVIYSVEPPKPKVISGPQMPVQGTKNQGETVPKAGSKVARTGLIQNPKQKTDLIQSTSPRTSLTKVPSPISQVKNKSLAVKAAVGMKANIPPKKINLVIVDRPTEGVIYSSHPNIQWTSSPLLATPPVVRQVLKSIETPSQLEKIMRF</sequence>
<evidence type="ECO:0000313" key="2">
    <source>
        <dbReference type="EMBL" id="KAA6313112.1"/>
    </source>
</evidence>